<dbReference type="PROSITE" id="PS00678">
    <property type="entry name" value="WD_REPEATS_1"/>
    <property type="match status" value="2"/>
</dbReference>
<dbReference type="PRINTS" id="PR00320">
    <property type="entry name" value="GPROTEINBRPT"/>
</dbReference>
<gene>
    <name evidence="5" type="ORF">FDP41_007890</name>
</gene>
<feature type="compositionally biased region" description="Basic and acidic residues" evidence="4">
    <location>
        <begin position="524"/>
        <end position="536"/>
    </location>
</feature>
<name>A0A6A5CFA4_NAEFO</name>
<dbReference type="GeneID" id="68115108"/>
<dbReference type="SUPFAM" id="SSF50978">
    <property type="entry name" value="WD40 repeat-like"/>
    <property type="match status" value="1"/>
</dbReference>
<evidence type="ECO:0000256" key="3">
    <source>
        <dbReference type="PROSITE-ProRule" id="PRU00221"/>
    </source>
</evidence>
<keyword evidence="6" id="KW-1185">Reference proteome</keyword>
<feature type="compositionally biased region" description="Low complexity" evidence="4">
    <location>
        <begin position="117"/>
        <end position="132"/>
    </location>
</feature>
<protein>
    <submittedName>
        <fullName evidence="5">Uncharacterized protein</fullName>
    </submittedName>
</protein>
<feature type="region of interest" description="Disordered" evidence="4">
    <location>
        <begin position="1"/>
        <end position="73"/>
    </location>
</feature>
<comment type="caution">
    <text evidence="5">The sequence shown here is derived from an EMBL/GenBank/DDBJ whole genome shotgun (WGS) entry which is preliminary data.</text>
</comment>
<dbReference type="InterPro" id="IPR001680">
    <property type="entry name" value="WD40_rpt"/>
</dbReference>
<feature type="region of interest" description="Disordered" evidence="4">
    <location>
        <begin position="575"/>
        <end position="622"/>
    </location>
</feature>
<keyword evidence="1 3" id="KW-0853">WD repeat</keyword>
<feature type="repeat" description="WD" evidence="3">
    <location>
        <begin position="149"/>
        <end position="190"/>
    </location>
</feature>
<dbReference type="Pfam" id="PF00400">
    <property type="entry name" value="WD40"/>
    <property type="match status" value="3"/>
</dbReference>
<dbReference type="VEuPathDB" id="AmoebaDB:NF0119390"/>
<dbReference type="InterPro" id="IPR015943">
    <property type="entry name" value="WD40/YVTN_repeat-like_dom_sf"/>
</dbReference>
<dbReference type="GO" id="GO:0005634">
    <property type="term" value="C:nucleus"/>
    <property type="evidence" value="ECO:0007669"/>
    <property type="project" value="TreeGrafter"/>
</dbReference>
<dbReference type="Proteomes" id="UP000444721">
    <property type="component" value="Unassembled WGS sequence"/>
</dbReference>
<sequence length="733" mass="80995">MSAFNSLPLSFGKQRNHQPKTNPSSSSDLSTVSTKQHTKKAISILPQPSTKSNSYSPAISRTLKSHQEEQKPMVFTQVRHFEEVEEEEEEMDDGIVTTSTLIDGKTNSDETSCEQHSSQMDSSQTNNSSSTTTTTLKEFIPCCSRSVKMRGHKKAVTAIAIDPSGSRLISGSSDYALKFWDFQGMDESLQPFKSIDEVTRDGSYAIKHLEFSNSGDKFILSDNSLQAILYNRDGQKLGRFKKGDTYIVDMSKTTGHTASWTGVKWHPDPSNRYVLSSSMDCTLRVWDMEYFNSKGQKSVYKARNSKGIKTPCTSCCYNNAGNLIVAGCSDGSIQIWKDNSSLSQGKCDLYYSPPNISLKKEGRGEGYSSSSNFSSLTCVSFLNDDRTLMARDETSLRIFDIRAMNQPVSICSNLPNYFENSNCVESPLGNYIACVTSCTSEKDHGHLMIYDYKSDEIVKRLDLGEGVSGIQLRWHPIINQIFVAASDHCITGYYDTGDGDSRSGHGHGDTGGGSSDSIGDTGDGDSRSGGHGHGGDDENPSMIHSIRGLVTSMSRGIKKKNIDQAIMLQPQIIAPFASGNRNRPLRKGSKKQIQQQQQQDAKYHKPTNQPPQGPGFGGRINDSFTHFLMKGMGVIHQQSEHENAREAILRHAEQAEKNPLFIAPAYQLTQPKPIFAQDDENECTSDSATTNNNTGHENDDHFENIYDRFRGSAAAASSSHPHEPSQKKRKTRD</sequence>
<evidence type="ECO:0000313" key="5">
    <source>
        <dbReference type="EMBL" id="KAF0983975.1"/>
    </source>
</evidence>
<feature type="repeat" description="WD" evidence="3">
    <location>
        <begin position="253"/>
        <end position="289"/>
    </location>
</feature>
<evidence type="ECO:0000313" key="6">
    <source>
        <dbReference type="Proteomes" id="UP000444721"/>
    </source>
</evidence>
<feature type="region of interest" description="Disordered" evidence="4">
    <location>
        <begin position="101"/>
        <end position="132"/>
    </location>
</feature>
<dbReference type="InterPro" id="IPR020472">
    <property type="entry name" value="WD40_PAC1"/>
</dbReference>
<dbReference type="OrthoDB" id="10264376at2759"/>
<dbReference type="PANTHER" id="PTHR16017:SF0">
    <property type="entry name" value="WD REPEAT-CONTAINING PROTEIN 70"/>
    <property type="match status" value="1"/>
</dbReference>
<dbReference type="PANTHER" id="PTHR16017">
    <property type="entry name" value="GASTRULATION DEFECTIVE PROTEIN 1-RELATED"/>
    <property type="match status" value="1"/>
</dbReference>
<dbReference type="OMA" id="HENDDHF"/>
<feature type="region of interest" description="Disordered" evidence="4">
    <location>
        <begin position="501"/>
        <end position="542"/>
    </location>
</feature>
<proteinExistence type="predicted"/>
<dbReference type="Gene3D" id="2.130.10.10">
    <property type="entry name" value="YVTN repeat-like/Quinoprotein amine dehydrogenase"/>
    <property type="match status" value="1"/>
</dbReference>
<dbReference type="VEuPathDB" id="AmoebaDB:FDP41_007890"/>
<feature type="compositionally biased region" description="Polar residues" evidence="4">
    <location>
        <begin position="46"/>
        <end position="59"/>
    </location>
</feature>
<dbReference type="VEuPathDB" id="AmoebaDB:NfTy_005140"/>
<dbReference type="AlphaFoldDB" id="A0A6A5CFA4"/>
<evidence type="ECO:0000256" key="4">
    <source>
        <dbReference type="SAM" id="MobiDB-lite"/>
    </source>
</evidence>
<evidence type="ECO:0000256" key="1">
    <source>
        <dbReference type="ARBA" id="ARBA00022574"/>
    </source>
</evidence>
<dbReference type="EMBL" id="VFQX01000004">
    <property type="protein sequence ID" value="KAF0983975.1"/>
    <property type="molecule type" value="Genomic_DNA"/>
</dbReference>
<feature type="compositionally biased region" description="Low complexity" evidence="4">
    <location>
        <begin position="24"/>
        <end position="33"/>
    </location>
</feature>
<keyword evidence="2" id="KW-0677">Repeat</keyword>
<dbReference type="RefSeq" id="XP_044568688.1">
    <property type="nucleotide sequence ID" value="XM_044711684.1"/>
</dbReference>
<dbReference type="GO" id="GO:0035861">
    <property type="term" value="C:site of double-strand break"/>
    <property type="evidence" value="ECO:0007669"/>
    <property type="project" value="TreeGrafter"/>
</dbReference>
<accession>A0A6A5CFA4</accession>
<feature type="compositionally biased region" description="Polar residues" evidence="4">
    <location>
        <begin position="684"/>
        <end position="695"/>
    </location>
</feature>
<dbReference type="PROSITE" id="PS50082">
    <property type="entry name" value="WD_REPEATS_2"/>
    <property type="match status" value="2"/>
</dbReference>
<organism evidence="5 6">
    <name type="scientific">Naegleria fowleri</name>
    <name type="common">Brain eating amoeba</name>
    <dbReference type="NCBI Taxonomy" id="5763"/>
    <lineage>
        <taxon>Eukaryota</taxon>
        <taxon>Discoba</taxon>
        <taxon>Heterolobosea</taxon>
        <taxon>Tetramitia</taxon>
        <taxon>Eutetramitia</taxon>
        <taxon>Vahlkampfiidae</taxon>
        <taxon>Naegleria</taxon>
    </lineage>
</organism>
<reference evidence="5 6" key="1">
    <citation type="journal article" date="2019" name="Sci. Rep.">
        <title>Nanopore sequencing improves the draft genome of the human pathogenic amoeba Naegleria fowleri.</title>
        <authorList>
            <person name="Liechti N."/>
            <person name="Schurch N."/>
            <person name="Bruggmann R."/>
            <person name="Wittwer M."/>
        </authorList>
    </citation>
    <scope>NUCLEOTIDE SEQUENCE [LARGE SCALE GENOMIC DNA]</scope>
    <source>
        <strain evidence="5 6">ATCC 30894</strain>
    </source>
</reference>
<dbReference type="PROSITE" id="PS50294">
    <property type="entry name" value="WD_REPEATS_REGION"/>
    <property type="match status" value="2"/>
</dbReference>
<feature type="compositionally biased region" description="Basic and acidic residues" evidence="4">
    <location>
        <begin position="696"/>
        <end position="710"/>
    </location>
</feature>
<dbReference type="InterPro" id="IPR019775">
    <property type="entry name" value="WD40_repeat_CS"/>
</dbReference>
<dbReference type="SMART" id="SM00320">
    <property type="entry name" value="WD40"/>
    <property type="match status" value="3"/>
</dbReference>
<dbReference type="InterPro" id="IPR051858">
    <property type="entry name" value="WD_repeat_GAD-1"/>
</dbReference>
<feature type="region of interest" description="Disordered" evidence="4">
    <location>
        <begin position="677"/>
        <end position="733"/>
    </location>
</feature>
<dbReference type="InterPro" id="IPR036322">
    <property type="entry name" value="WD40_repeat_dom_sf"/>
</dbReference>
<evidence type="ECO:0000256" key="2">
    <source>
        <dbReference type="ARBA" id="ARBA00022737"/>
    </source>
</evidence>